<keyword evidence="5" id="KW-0472">Membrane</keyword>
<dbReference type="SUPFAM" id="SSF58104">
    <property type="entry name" value="Methyl-accepting chemotaxis protein (MCP) signaling domain"/>
    <property type="match status" value="1"/>
</dbReference>
<dbReference type="SMART" id="SM00304">
    <property type="entry name" value="HAMP"/>
    <property type="match status" value="1"/>
</dbReference>
<feature type="transmembrane region" description="Helical" evidence="5">
    <location>
        <begin position="195"/>
        <end position="215"/>
    </location>
</feature>
<dbReference type="GO" id="GO:0007165">
    <property type="term" value="P:signal transduction"/>
    <property type="evidence" value="ECO:0007669"/>
    <property type="project" value="UniProtKB-KW"/>
</dbReference>
<dbReference type="InterPro" id="IPR004090">
    <property type="entry name" value="Chemotax_Me-accpt_rcpt"/>
</dbReference>
<dbReference type="Gene3D" id="1.10.287.950">
    <property type="entry name" value="Methyl-accepting chemotaxis protein"/>
    <property type="match status" value="1"/>
</dbReference>
<keyword evidence="4" id="KW-0175">Coiled coil</keyword>
<dbReference type="PANTHER" id="PTHR32089:SF112">
    <property type="entry name" value="LYSOZYME-LIKE PROTEIN-RELATED"/>
    <property type="match status" value="1"/>
</dbReference>
<dbReference type="STRING" id="1817772.A2527_06440"/>
<keyword evidence="1 3" id="KW-0807">Transducer</keyword>
<dbReference type="SMART" id="SM00283">
    <property type="entry name" value="MA"/>
    <property type="match status" value="1"/>
</dbReference>
<dbReference type="PRINTS" id="PR00260">
    <property type="entry name" value="CHEMTRNSDUCR"/>
</dbReference>
<dbReference type="Proteomes" id="UP000178449">
    <property type="component" value="Unassembled WGS sequence"/>
</dbReference>
<evidence type="ECO:0000256" key="5">
    <source>
        <dbReference type="SAM" id="Phobius"/>
    </source>
</evidence>
<keyword evidence="5" id="KW-0812">Transmembrane</keyword>
<dbReference type="InterPro" id="IPR004089">
    <property type="entry name" value="MCPsignal_dom"/>
</dbReference>
<feature type="domain" description="Methyl-accepting transducer" evidence="6">
    <location>
        <begin position="278"/>
        <end position="500"/>
    </location>
</feature>
<proteinExistence type="inferred from homology"/>
<dbReference type="PANTHER" id="PTHR32089">
    <property type="entry name" value="METHYL-ACCEPTING CHEMOTAXIS PROTEIN MCPB"/>
    <property type="match status" value="1"/>
</dbReference>
<dbReference type="PROSITE" id="PS50111">
    <property type="entry name" value="CHEMOTAXIS_TRANSDUC_2"/>
    <property type="match status" value="1"/>
</dbReference>
<accession>A0A1F6GA37</accession>
<sequence>MLKNLKLWQKMAMAVVLPIFILAVLSLWSFKVGGEIYVQINQAGKVNFPNALLAQKMDKNIVQIQQWLTDISATRAQDGLADGFDEAKKNYDNFIESSKKFEDYFQQAGQLDEVQKIQTLNQRVDAYYATGQKMAHAYIEGGSPEGNKIMGEFDQTAQALSDVLQPFIDEQVNQAQEQIDQTIESMERFKKTNLLLSWIAIFVTLAVAGTIVTLLSKRLHELTEVVHEVAQTKDLSKKVEVSGNDEIGQTGDAFGKLLHNMSEVIYSITGHTETLSTASTELAETIEEIEKSASDVNQGTERSYTAIIDMANGLKELNSSGQRMETATKETMTLAKSAASDTDQSKLALTNIQSAMQKIADSTQKIIHYTDQIAKIGSQTNLLSLNASIEAAKAGEFGRGFAVVAQEVKSLSERSSNTIREINRMIEISFANVYEGTMVVGNSAQVVGGLISKVQQIDQKIGMVYKEAIAQEKRSAEISKSSEELNEIASGNSSAMNELAHALKQVEQTIQELNKMAEDVQEQMSVFKV</sequence>
<dbReference type="GO" id="GO:0004888">
    <property type="term" value="F:transmembrane signaling receptor activity"/>
    <property type="evidence" value="ECO:0007669"/>
    <property type="project" value="InterPro"/>
</dbReference>
<evidence type="ECO:0000259" key="6">
    <source>
        <dbReference type="PROSITE" id="PS50111"/>
    </source>
</evidence>
<organism evidence="8 9">
    <name type="scientific">Candidatus Lambdaproteobacteria bacterium RIFOXYD2_FULL_50_16</name>
    <dbReference type="NCBI Taxonomy" id="1817772"/>
    <lineage>
        <taxon>Bacteria</taxon>
        <taxon>Pseudomonadati</taxon>
        <taxon>Pseudomonadota</taxon>
        <taxon>Candidatus Lambdaproteobacteria</taxon>
    </lineage>
</organism>
<evidence type="ECO:0000259" key="7">
    <source>
        <dbReference type="PROSITE" id="PS50885"/>
    </source>
</evidence>
<evidence type="ECO:0000256" key="4">
    <source>
        <dbReference type="SAM" id="Coils"/>
    </source>
</evidence>
<dbReference type="Pfam" id="PF00672">
    <property type="entry name" value="HAMP"/>
    <property type="match status" value="1"/>
</dbReference>
<dbReference type="PROSITE" id="PS50885">
    <property type="entry name" value="HAMP"/>
    <property type="match status" value="1"/>
</dbReference>
<comment type="similarity">
    <text evidence="2">Belongs to the methyl-accepting chemotaxis (MCP) protein family.</text>
</comment>
<dbReference type="CDD" id="cd06225">
    <property type="entry name" value="HAMP"/>
    <property type="match status" value="1"/>
</dbReference>
<dbReference type="Pfam" id="PF00015">
    <property type="entry name" value="MCPsignal"/>
    <property type="match status" value="1"/>
</dbReference>
<evidence type="ECO:0000313" key="8">
    <source>
        <dbReference type="EMBL" id="OGG94975.1"/>
    </source>
</evidence>
<dbReference type="EMBL" id="MFNE01000030">
    <property type="protein sequence ID" value="OGG94975.1"/>
    <property type="molecule type" value="Genomic_DNA"/>
</dbReference>
<evidence type="ECO:0008006" key="10">
    <source>
        <dbReference type="Google" id="ProtNLM"/>
    </source>
</evidence>
<evidence type="ECO:0000256" key="1">
    <source>
        <dbReference type="ARBA" id="ARBA00023224"/>
    </source>
</evidence>
<name>A0A1F6GA37_9PROT</name>
<dbReference type="GO" id="GO:0016020">
    <property type="term" value="C:membrane"/>
    <property type="evidence" value="ECO:0007669"/>
    <property type="project" value="InterPro"/>
</dbReference>
<dbReference type="InterPro" id="IPR003660">
    <property type="entry name" value="HAMP_dom"/>
</dbReference>
<dbReference type="GO" id="GO:0006935">
    <property type="term" value="P:chemotaxis"/>
    <property type="evidence" value="ECO:0007669"/>
    <property type="project" value="InterPro"/>
</dbReference>
<comment type="caution">
    <text evidence="8">The sequence shown here is derived from an EMBL/GenBank/DDBJ whole genome shotgun (WGS) entry which is preliminary data.</text>
</comment>
<evidence type="ECO:0000313" key="9">
    <source>
        <dbReference type="Proteomes" id="UP000178449"/>
    </source>
</evidence>
<reference evidence="8 9" key="1">
    <citation type="journal article" date="2016" name="Nat. Commun.">
        <title>Thousands of microbial genomes shed light on interconnected biogeochemical processes in an aquifer system.</title>
        <authorList>
            <person name="Anantharaman K."/>
            <person name="Brown C.T."/>
            <person name="Hug L.A."/>
            <person name="Sharon I."/>
            <person name="Castelle C.J."/>
            <person name="Probst A.J."/>
            <person name="Thomas B.C."/>
            <person name="Singh A."/>
            <person name="Wilkins M.J."/>
            <person name="Karaoz U."/>
            <person name="Brodie E.L."/>
            <person name="Williams K.H."/>
            <person name="Hubbard S.S."/>
            <person name="Banfield J.F."/>
        </authorList>
    </citation>
    <scope>NUCLEOTIDE SEQUENCE [LARGE SCALE GENOMIC DNA]</scope>
</reference>
<keyword evidence="5" id="KW-1133">Transmembrane helix</keyword>
<feature type="domain" description="HAMP" evidence="7">
    <location>
        <begin position="213"/>
        <end position="266"/>
    </location>
</feature>
<gene>
    <name evidence="8" type="ORF">A2527_06440</name>
</gene>
<evidence type="ECO:0000256" key="2">
    <source>
        <dbReference type="ARBA" id="ARBA00029447"/>
    </source>
</evidence>
<protein>
    <recommendedName>
        <fullName evidence="10">Methyl-accepting transducer domain-containing protein</fullName>
    </recommendedName>
</protein>
<dbReference type="AlphaFoldDB" id="A0A1F6GA37"/>
<feature type="coiled-coil region" evidence="4">
    <location>
        <begin position="492"/>
        <end position="523"/>
    </location>
</feature>
<evidence type="ECO:0000256" key="3">
    <source>
        <dbReference type="PROSITE-ProRule" id="PRU00284"/>
    </source>
</evidence>